<evidence type="ECO:0000256" key="6">
    <source>
        <dbReference type="PIRNR" id="PIRNR002854"/>
    </source>
</evidence>
<name>A0A3D8TQU9_9LIST</name>
<gene>
    <name evidence="9" type="ORF">UR08_08855</name>
</gene>
<protein>
    <recommendedName>
        <fullName evidence="6">Lipoprotein</fullName>
    </recommendedName>
</protein>
<dbReference type="GO" id="GO:0051213">
    <property type="term" value="F:dioxygenase activity"/>
    <property type="evidence" value="ECO:0007669"/>
    <property type="project" value="UniProtKB-KW"/>
</dbReference>
<evidence type="ECO:0000256" key="5">
    <source>
        <dbReference type="ARBA" id="ARBA00023288"/>
    </source>
</evidence>
<comment type="subcellular location">
    <subcellularLocation>
        <location evidence="1">Membrane</location>
        <topology evidence="1">Lipid-anchor</topology>
    </subcellularLocation>
</comment>
<keyword evidence="10" id="KW-1185">Reference proteome</keyword>
<dbReference type="AlphaFoldDB" id="A0A3D8TQU9"/>
<dbReference type="CDD" id="cd13598">
    <property type="entry name" value="PBP2_lipoprotein_IlpA_like"/>
    <property type="match status" value="1"/>
</dbReference>
<evidence type="ECO:0000256" key="4">
    <source>
        <dbReference type="ARBA" id="ARBA00023139"/>
    </source>
</evidence>
<feature type="signal peptide" evidence="8">
    <location>
        <begin position="1"/>
        <end position="22"/>
    </location>
</feature>
<dbReference type="SUPFAM" id="SSF53850">
    <property type="entry name" value="Periplasmic binding protein-like II"/>
    <property type="match status" value="1"/>
</dbReference>
<dbReference type="InterPro" id="IPR004872">
    <property type="entry name" value="Lipoprotein_NlpA"/>
</dbReference>
<evidence type="ECO:0000256" key="7">
    <source>
        <dbReference type="PIRSR" id="PIRSR002854-1"/>
    </source>
</evidence>
<dbReference type="PROSITE" id="PS51257">
    <property type="entry name" value="PROKAR_LIPOPROTEIN"/>
    <property type="match status" value="1"/>
</dbReference>
<dbReference type="PIRSF" id="PIRSF002854">
    <property type="entry name" value="MetQ"/>
    <property type="match status" value="1"/>
</dbReference>
<evidence type="ECO:0000256" key="3">
    <source>
        <dbReference type="ARBA" id="ARBA00023136"/>
    </source>
</evidence>
<evidence type="ECO:0000256" key="8">
    <source>
        <dbReference type="SAM" id="SignalP"/>
    </source>
</evidence>
<comment type="similarity">
    <text evidence="6">Belongs to the nlpA lipoprotein family.</text>
</comment>
<organism evidence="9 10">
    <name type="scientific">Listeria kieliensis</name>
    <dbReference type="NCBI Taxonomy" id="1621700"/>
    <lineage>
        <taxon>Bacteria</taxon>
        <taxon>Bacillati</taxon>
        <taxon>Bacillota</taxon>
        <taxon>Bacilli</taxon>
        <taxon>Bacillales</taxon>
        <taxon>Listeriaceae</taxon>
        <taxon>Listeria</taxon>
    </lineage>
</organism>
<dbReference type="Proteomes" id="UP000257055">
    <property type="component" value="Unassembled WGS sequence"/>
</dbReference>
<dbReference type="PANTHER" id="PTHR30429">
    <property type="entry name" value="D-METHIONINE-BINDING LIPOPROTEIN METQ"/>
    <property type="match status" value="1"/>
</dbReference>
<dbReference type="Pfam" id="PF03180">
    <property type="entry name" value="Lipoprotein_9"/>
    <property type="match status" value="1"/>
</dbReference>
<keyword evidence="4" id="KW-0564">Palmitate</keyword>
<keyword evidence="9" id="KW-0223">Dioxygenase</keyword>
<evidence type="ECO:0000313" key="9">
    <source>
        <dbReference type="EMBL" id="RDX01052.1"/>
    </source>
</evidence>
<keyword evidence="9" id="KW-0560">Oxidoreductase</keyword>
<keyword evidence="2 8" id="KW-0732">Signal</keyword>
<accession>A0A3D8TQU9</accession>
<evidence type="ECO:0000313" key="10">
    <source>
        <dbReference type="Proteomes" id="UP000257055"/>
    </source>
</evidence>
<dbReference type="GO" id="GO:0016020">
    <property type="term" value="C:membrane"/>
    <property type="evidence" value="ECO:0007669"/>
    <property type="project" value="UniProtKB-SubCell"/>
</dbReference>
<feature type="chain" id="PRO_5017594359" description="Lipoprotein" evidence="8">
    <location>
        <begin position="23"/>
        <end position="274"/>
    </location>
</feature>
<sequence length="274" mass="30243">MKKWKKRSLAGILTGVALFSLAACGGDKKDEALATDEITIGVTGGPHQQIAEEAKKLAKKDNLHITIKTFDDYNTPNTALNDGDLDANNYQTIPFLETQKKDKGYKLSIAFKTVAFPMGIYSEGLKSVKELKKGDKIAVPNDPSNEYRALKLFEDAGVLKLKKGVEEKATKNDLAENPLDLEIVELEASQIPAQLKEVKAAAINTNFAMGAGLTINDDSIYHEPTKNNPYPNVFVVRSSNKEDEIVKKLKKIYQSEDMKQFIEKEFSGSVVPAF</sequence>
<dbReference type="PANTHER" id="PTHR30429:SF1">
    <property type="entry name" value="D-METHIONINE-BINDING LIPOPROTEIN METQ-RELATED"/>
    <property type="match status" value="1"/>
</dbReference>
<evidence type="ECO:0000256" key="2">
    <source>
        <dbReference type="ARBA" id="ARBA00022729"/>
    </source>
</evidence>
<reference evidence="10" key="1">
    <citation type="submission" date="2015-04" db="EMBL/GenBank/DDBJ databases">
        <authorList>
            <person name="Schardt J."/>
            <person name="Mueller-Herbst S."/>
            <person name="Scherer S."/>
            <person name="Huptas C."/>
        </authorList>
    </citation>
    <scope>NUCLEOTIDE SEQUENCE [LARGE SCALE GENOMIC DNA]</scope>
    <source>
        <strain evidence="10">Kiel-L1</strain>
    </source>
</reference>
<dbReference type="Gene3D" id="3.40.190.10">
    <property type="entry name" value="Periplasmic binding protein-like II"/>
    <property type="match status" value="2"/>
</dbReference>
<keyword evidence="3" id="KW-0472">Membrane</keyword>
<comment type="caution">
    <text evidence="9">The sequence shown here is derived from an EMBL/GenBank/DDBJ whole genome shotgun (WGS) entry which is preliminary data.</text>
</comment>
<evidence type="ECO:0000256" key="1">
    <source>
        <dbReference type="ARBA" id="ARBA00004635"/>
    </source>
</evidence>
<dbReference type="RefSeq" id="WP_115753304.1">
    <property type="nucleotide sequence ID" value="NZ_LARY01000002.1"/>
</dbReference>
<keyword evidence="5 6" id="KW-0449">Lipoprotein</keyword>
<dbReference type="EMBL" id="LARY01000002">
    <property type="protein sequence ID" value="RDX01052.1"/>
    <property type="molecule type" value="Genomic_DNA"/>
</dbReference>
<proteinExistence type="inferred from homology"/>
<feature type="lipid moiety-binding region" description="S-diacylglycerol cysteine" evidence="7">
    <location>
        <position position="24"/>
    </location>
</feature>